<gene>
    <name evidence="2" type="ORF">F4556_000644</name>
</gene>
<feature type="compositionally biased region" description="Polar residues" evidence="1">
    <location>
        <begin position="20"/>
        <end position="45"/>
    </location>
</feature>
<accession>A0A7W7S712</accession>
<feature type="region of interest" description="Disordered" evidence="1">
    <location>
        <begin position="20"/>
        <end position="53"/>
    </location>
</feature>
<dbReference type="Proteomes" id="UP000573327">
    <property type="component" value="Unassembled WGS sequence"/>
</dbReference>
<evidence type="ECO:0000313" key="2">
    <source>
        <dbReference type="EMBL" id="MBB4945109.1"/>
    </source>
</evidence>
<keyword evidence="3" id="KW-1185">Reference proteome</keyword>
<evidence type="ECO:0000313" key="3">
    <source>
        <dbReference type="Proteomes" id="UP000573327"/>
    </source>
</evidence>
<reference evidence="2 3" key="1">
    <citation type="submission" date="2020-08" db="EMBL/GenBank/DDBJ databases">
        <title>Sequencing the genomes of 1000 actinobacteria strains.</title>
        <authorList>
            <person name="Klenk H.-P."/>
        </authorList>
    </citation>
    <scope>NUCLEOTIDE SEQUENCE [LARGE SCALE GENOMIC DNA]</scope>
    <source>
        <strain evidence="2 3">DSM 44786</strain>
    </source>
</reference>
<organism evidence="2 3">
    <name type="scientific">Kitasatospora gansuensis</name>
    <dbReference type="NCBI Taxonomy" id="258050"/>
    <lineage>
        <taxon>Bacteria</taxon>
        <taxon>Bacillati</taxon>
        <taxon>Actinomycetota</taxon>
        <taxon>Actinomycetes</taxon>
        <taxon>Kitasatosporales</taxon>
        <taxon>Streptomycetaceae</taxon>
        <taxon>Kitasatospora</taxon>
    </lineage>
</organism>
<evidence type="ECO:0000256" key="1">
    <source>
        <dbReference type="SAM" id="MobiDB-lite"/>
    </source>
</evidence>
<name>A0A7W7S712_9ACTN</name>
<dbReference type="AlphaFoldDB" id="A0A7W7S712"/>
<comment type="caution">
    <text evidence="2">The sequence shown here is derived from an EMBL/GenBank/DDBJ whole genome shotgun (WGS) entry which is preliminary data.</text>
</comment>
<proteinExistence type="predicted"/>
<sequence length="53" mass="5489">MASTRLARSSRTVCSCTTNGRPHTFAASPTGTATYPPVASTTSGRKSAMIDRA</sequence>
<dbReference type="EMBL" id="JACHJR010000001">
    <property type="protein sequence ID" value="MBB4945109.1"/>
    <property type="molecule type" value="Genomic_DNA"/>
</dbReference>
<protein>
    <submittedName>
        <fullName evidence="2">Uncharacterized protein</fullName>
    </submittedName>
</protein>